<keyword evidence="1" id="KW-0175">Coiled coil</keyword>
<feature type="region of interest" description="Disordered" evidence="2">
    <location>
        <begin position="26"/>
        <end position="47"/>
    </location>
</feature>
<feature type="non-terminal residue" evidence="3">
    <location>
        <position position="158"/>
    </location>
</feature>
<name>A0A382PPA4_9ZZZZ</name>
<proteinExistence type="predicted"/>
<feature type="compositionally biased region" description="Basic and acidic residues" evidence="2">
    <location>
        <begin position="37"/>
        <end position="47"/>
    </location>
</feature>
<dbReference type="EMBL" id="UINC01108003">
    <property type="protein sequence ID" value="SVC73801.1"/>
    <property type="molecule type" value="Genomic_DNA"/>
</dbReference>
<evidence type="ECO:0000256" key="2">
    <source>
        <dbReference type="SAM" id="MobiDB-lite"/>
    </source>
</evidence>
<evidence type="ECO:0000313" key="3">
    <source>
        <dbReference type="EMBL" id="SVC73801.1"/>
    </source>
</evidence>
<organism evidence="3">
    <name type="scientific">marine metagenome</name>
    <dbReference type="NCBI Taxonomy" id="408172"/>
    <lineage>
        <taxon>unclassified sequences</taxon>
        <taxon>metagenomes</taxon>
        <taxon>ecological metagenomes</taxon>
    </lineage>
</organism>
<dbReference type="AlphaFoldDB" id="A0A382PPA4"/>
<protein>
    <submittedName>
        <fullName evidence="3">Uncharacterized protein</fullName>
    </submittedName>
</protein>
<evidence type="ECO:0000256" key="1">
    <source>
        <dbReference type="SAM" id="Coils"/>
    </source>
</evidence>
<sequence length="158" mass="18839">VSESKSPDDNDTEGIDELAALRAQHALSASSSMESVTRARERLDEESRLRSGIRRERRMRIAEMTERVSGMHGAMRKANEILFEERLQQIESDLRAELEDEMERLETEALEREERLLREEMLHRLRREENRLREQLDLERDRRIEAHSTQLRSRLKEE</sequence>
<feature type="non-terminal residue" evidence="3">
    <location>
        <position position="1"/>
    </location>
</feature>
<gene>
    <name evidence="3" type="ORF">METZ01_LOCUS326655</name>
</gene>
<feature type="coiled-coil region" evidence="1">
    <location>
        <begin position="84"/>
        <end position="142"/>
    </location>
</feature>
<reference evidence="3" key="1">
    <citation type="submission" date="2018-05" db="EMBL/GenBank/DDBJ databases">
        <authorList>
            <person name="Lanie J.A."/>
            <person name="Ng W.-L."/>
            <person name="Kazmierczak K.M."/>
            <person name="Andrzejewski T.M."/>
            <person name="Davidsen T.M."/>
            <person name="Wayne K.J."/>
            <person name="Tettelin H."/>
            <person name="Glass J.I."/>
            <person name="Rusch D."/>
            <person name="Podicherti R."/>
            <person name="Tsui H.-C.T."/>
            <person name="Winkler M.E."/>
        </authorList>
    </citation>
    <scope>NUCLEOTIDE SEQUENCE</scope>
</reference>
<accession>A0A382PPA4</accession>